<dbReference type="Gramene" id="scaffold_300266.1">
    <property type="protein sequence ID" value="scaffold_300266.1"/>
    <property type="gene ID" value="scaffold_300266.1"/>
</dbReference>
<proteinExistence type="predicted"/>
<gene>
    <name evidence="1" type="ORF">ARALYDRAFT_896296</name>
</gene>
<dbReference type="Proteomes" id="UP000008694">
    <property type="component" value="Unassembled WGS sequence"/>
</dbReference>
<evidence type="ECO:0000313" key="2">
    <source>
        <dbReference type="Proteomes" id="UP000008694"/>
    </source>
</evidence>
<sequence>MNQEASDCLCLSLKKCLFIAQIKEQLDADSVGLCLLKDFGKSSVNRQMMMYKAICEEELQNVVHAVDQMTTKTPSQITHYLSDIFRDEQVLDYVANLSNMKKEELAELSYVNSVRLFSYTGSKFLTDQ</sequence>
<dbReference type="HOGENOM" id="CLU_1962579_0_0_1"/>
<keyword evidence="2" id="KW-1185">Reference proteome</keyword>
<dbReference type="AlphaFoldDB" id="D7L0D2"/>
<organism evidence="2">
    <name type="scientific">Arabidopsis lyrata subsp. lyrata</name>
    <name type="common">Lyre-leaved rock-cress</name>
    <dbReference type="NCBI Taxonomy" id="81972"/>
    <lineage>
        <taxon>Eukaryota</taxon>
        <taxon>Viridiplantae</taxon>
        <taxon>Streptophyta</taxon>
        <taxon>Embryophyta</taxon>
        <taxon>Tracheophyta</taxon>
        <taxon>Spermatophyta</taxon>
        <taxon>Magnoliopsida</taxon>
        <taxon>eudicotyledons</taxon>
        <taxon>Gunneridae</taxon>
        <taxon>Pentapetalae</taxon>
        <taxon>rosids</taxon>
        <taxon>malvids</taxon>
        <taxon>Brassicales</taxon>
        <taxon>Brassicaceae</taxon>
        <taxon>Camelineae</taxon>
        <taxon>Arabidopsis</taxon>
    </lineage>
</organism>
<name>D7L0D2_ARALL</name>
<protein>
    <submittedName>
        <fullName evidence="1">Uncharacterized protein</fullName>
    </submittedName>
</protein>
<dbReference type="eggNOG" id="KOG2313">
    <property type="taxonomic scope" value="Eukaryota"/>
</dbReference>
<accession>D7L0D2</accession>
<dbReference type="STRING" id="81972.D7L0D2"/>
<dbReference type="EMBL" id="GL348715">
    <property type="protein sequence ID" value="EFH60615.1"/>
    <property type="molecule type" value="Genomic_DNA"/>
</dbReference>
<dbReference type="eggNOG" id="KOG3020">
    <property type="taxonomic scope" value="Eukaryota"/>
</dbReference>
<evidence type="ECO:0000313" key="1">
    <source>
        <dbReference type="EMBL" id="EFH60615.1"/>
    </source>
</evidence>
<reference evidence="2" key="1">
    <citation type="journal article" date="2011" name="Nat. Genet.">
        <title>The Arabidopsis lyrata genome sequence and the basis of rapid genome size change.</title>
        <authorList>
            <person name="Hu T.T."/>
            <person name="Pattyn P."/>
            <person name="Bakker E.G."/>
            <person name="Cao J."/>
            <person name="Cheng J.-F."/>
            <person name="Clark R.M."/>
            <person name="Fahlgren N."/>
            <person name="Fawcett J.A."/>
            <person name="Grimwood J."/>
            <person name="Gundlach H."/>
            <person name="Haberer G."/>
            <person name="Hollister J.D."/>
            <person name="Ossowski S."/>
            <person name="Ottilar R.P."/>
            <person name="Salamov A.A."/>
            <person name="Schneeberger K."/>
            <person name="Spannagl M."/>
            <person name="Wang X."/>
            <person name="Yang L."/>
            <person name="Nasrallah M.E."/>
            <person name="Bergelson J."/>
            <person name="Carrington J.C."/>
            <person name="Gaut B.S."/>
            <person name="Schmutz J."/>
            <person name="Mayer K.F.X."/>
            <person name="Van de Peer Y."/>
            <person name="Grigoriev I.V."/>
            <person name="Nordborg M."/>
            <person name="Weigel D."/>
            <person name="Guo Y.-L."/>
        </authorList>
    </citation>
    <scope>NUCLEOTIDE SEQUENCE [LARGE SCALE GENOMIC DNA]</scope>
    <source>
        <strain evidence="2">cv. MN47</strain>
    </source>
</reference>